<feature type="region of interest" description="Disordered" evidence="5">
    <location>
        <begin position="1"/>
        <end position="27"/>
    </location>
</feature>
<dbReference type="Proteomes" id="UP000030693">
    <property type="component" value="Unassembled WGS sequence"/>
</dbReference>
<keyword evidence="7" id="KW-1185">Reference proteome</keyword>
<feature type="compositionally biased region" description="Low complexity" evidence="5">
    <location>
        <begin position="458"/>
        <end position="470"/>
    </location>
</feature>
<dbReference type="PANTHER" id="PTHR12972">
    <property type="entry name" value="DOWNSTREAM NEIGHBOR OF SON"/>
    <property type="match status" value="1"/>
</dbReference>
<feature type="compositionally biased region" description="Pro residues" evidence="5">
    <location>
        <begin position="580"/>
        <end position="592"/>
    </location>
</feature>
<reference evidence="6" key="1">
    <citation type="submission" date="2013-04" db="EMBL/GenBank/DDBJ databases">
        <title>The Genome Sequence of Fonticula alba ATCC 38817.</title>
        <authorList>
            <consortium name="The Broad Institute Genomics Platform"/>
            <person name="Russ C."/>
            <person name="Cuomo C."/>
            <person name="Burger G."/>
            <person name="Gray M.W."/>
            <person name="Holland P.W.H."/>
            <person name="King N."/>
            <person name="Lang F.B.F."/>
            <person name="Roger A.J."/>
            <person name="Ruiz-Trillo I."/>
            <person name="Brown M."/>
            <person name="Walker B."/>
            <person name="Young S."/>
            <person name="Zeng Q."/>
            <person name="Gargeya S."/>
            <person name="Fitzgerald M."/>
            <person name="Haas B."/>
            <person name="Abouelleil A."/>
            <person name="Allen A.W."/>
            <person name="Alvarado L."/>
            <person name="Arachchi H.M."/>
            <person name="Berlin A.M."/>
            <person name="Chapman S.B."/>
            <person name="Gainer-Dewar J."/>
            <person name="Goldberg J."/>
            <person name="Griggs A."/>
            <person name="Gujja S."/>
            <person name="Hansen M."/>
            <person name="Howarth C."/>
            <person name="Imamovic A."/>
            <person name="Ireland A."/>
            <person name="Larimer J."/>
            <person name="McCowan C."/>
            <person name="Murphy C."/>
            <person name="Pearson M."/>
            <person name="Poon T.W."/>
            <person name="Priest M."/>
            <person name="Roberts A."/>
            <person name="Saif S."/>
            <person name="Shea T."/>
            <person name="Sisk P."/>
            <person name="Sykes S."/>
            <person name="Wortman J."/>
            <person name="Nusbaum C."/>
            <person name="Birren B."/>
        </authorList>
    </citation>
    <scope>NUCLEOTIDE SEQUENCE [LARGE SCALE GENOMIC DNA]</scope>
    <source>
        <strain evidence="6">ATCC 38817</strain>
    </source>
</reference>
<feature type="compositionally biased region" description="Low complexity" evidence="5">
    <location>
        <begin position="174"/>
        <end position="183"/>
    </location>
</feature>
<dbReference type="EMBL" id="KB932201">
    <property type="protein sequence ID" value="KCV72925.1"/>
    <property type="molecule type" value="Genomic_DNA"/>
</dbReference>
<keyword evidence="2" id="KW-0217">Developmental protein</keyword>
<feature type="region of interest" description="Disordered" evidence="5">
    <location>
        <begin position="437"/>
        <end position="493"/>
    </location>
</feature>
<feature type="region of interest" description="Disordered" evidence="5">
    <location>
        <begin position="570"/>
        <end position="609"/>
    </location>
</feature>
<feature type="region of interest" description="Disordered" evidence="5">
    <location>
        <begin position="93"/>
        <end position="119"/>
    </location>
</feature>
<dbReference type="OrthoDB" id="534063at2759"/>
<evidence type="ECO:0000256" key="4">
    <source>
        <dbReference type="ARBA" id="ARBA00025806"/>
    </source>
</evidence>
<evidence type="ECO:0000256" key="5">
    <source>
        <dbReference type="SAM" id="MobiDB-lite"/>
    </source>
</evidence>
<dbReference type="GO" id="GO:0033260">
    <property type="term" value="P:nuclear DNA replication"/>
    <property type="evidence" value="ECO:0007669"/>
    <property type="project" value="TreeGrafter"/>
</dbReference>
<organism evidence="6">
    <name type="scientific">Fonticula alba</name>
    <name type="common">Slime mold</name>
    <dbReference type="NCBI Taxonomy" id="691883"/>
    <lineage>
        <taxon>Eukaryota</taxon>
        <taxon>Rotosphaerida</taxon>
        <taxon>Fonticulaceae</taxon>
        <taxon>Fonticula</taxon>
    </lineage>
</organism>
<evidence type="ECO:0000256" key="2">
    <source>
        <dbReference type="ARBA" id="ARBA00022473"/>
    </source>
</evidence>
<dbReference type="GeneID" id="20525214"/>
<proteinExistence type="inferred from homology"/>
<feature type="region of interest" description="Disordered" evidence="5">
    <location>
        <begin position="650"/>
        <end position="678"/>
    </location>
</feature>
<dbReference type="GO" id="GO:0005634">
    <property type="term" value="C:nucleus"/>
    <property type="evidence" value="ECO:0007669"/>
    <property type="project" value="UniProtKB-SubCell"/>
</dbReference>
<dbReference type="InterPro" id="IPR024861">
    <property type="entry name" value="Donson"/>
</dbReference>
<feature type="compositionally biased region" description="Basic and acidic residues" evidence="5">
    <location>
        <begin position="95"/>
        <end position="106"/>
    </location>
</feature>
<dbReference type="RefSeq" id="XP_009492626.1">
    <property type="nucleotide sequence ID" value="XM_009494351.1"/>
</dbReference>
<evidence type="ECO:0000313" key="6">
    <source>
        <dbReference type="EMBL" id="KCV72925.1"/>
    </source>
</evidence>
<evidence type="ECO:0000256" key="1">
    <source>
        <dbReference type="ARBA" id="ARBA00004123"/>
    </source>
</evidence>
<accession>A0A058ZET4</accession>
<evidence type="ECO:0000313" key="7">
    <source>
        <dbReference type="Proteomes" id="UP000030693"/>
    </source>
</evidence>
<dbReference type="AlphaFoldDB" id="A0A058ZET4"/>
<sequence>MTDSHQPPAGDAPSAAELGESLKRAGQLFGPTLASAAAAKRPRPVPPLDSASDLAAAVRSPFALGITSVRSAASCLTVGPATPAILRPAAPGLADSREAPRTDHPAPTDSPLTDGSPPLFDIGAPGLGTPASPSTGFDSPTTLAVALVADPSTPAPGPAPALGRSESMSIGQGESSTPATASAASLAELVVPPPGRDGRTATTPDELVPCQQPIASFHTRPRVPILLSGLMLQSSHPFDSALFGPRGPLTAGSAARTHYFSLAESPATPLEKMIKALAYWAIPGLELLPPSLVPRLVELLERSSATGAGSSQSGLLSSPSGGNLASMAARGISSAGGDGFSLVAAARSLPSRDREDLSFYMSKRAEWQQSFQSVYLLFRQRKVEYFFYQASALTVVFFQSDGSPSDGGAPSFSALISRSTPGLQRMLSAEGVPFALVEKPPTSPAQEPGSESQGVPPGGRASASGSSQAPLLRPAPDGLGNDGDDSEEDEEDDLNEALADLYALESLHPGSVALPSALRPLGGELKRRKMALHPLHVAGPIATHALFNCILNSVDISVFLSSTALPPSLEAAGRPASQGPLPPSDMPLPPLTPRRTGSQPGELTRGSQSHRLAAGSGAFFQITPLPTILAPGPFLGAGVHFIEADMRQGLAPGPRRGAEASFASPRRPAGVATPASHSRARLPRLFTVTLRDATAGQAAVGELATRPATPGGASTPGVTNAVRGGTGTSLLGGGPVRARMIGALMREFAEQFCIHHGYDIERESLATGRQLGAPGSLEADAPGTRGRVRLVYTRDEEAESIGGAFLDLHAGEAPLSGPPPGW</sequence>
<evidence type="ECO:0000256" key="3">
    <source>
        <dbReference type="ARBA" id="ARBA00023242"/>
    </source>
</evidence>
<feature type="compositionally biased region" description="Polar residues" evidence="5">
    <location>
        <begin position="595"/>
        <end position="609"/>
    </location>
</feature>
<gene>
    <name evidence="6" type="ORF">H696_00489</name>
</gene>
<feature type="compositionally biased region" description="Acidic residues" evidence="5">
    <location>
        <begin position="482"/>
        <end position="493"/>
    </location>
</feature>
<comment type="similarity">
    <text evidence="4">Belongs to the DONSON family.</text>
</comment>
<dbReference type="STRING" id="691883.A0A058ZET4"/>
<dbReference type="PANTHER" id="PTHR12972:SF0">
    <property type="entry name" value="PROTEIN DOWNSTREAM NEIGHBOR OF SON"/>
    <property type="match status" value="1"/>
</dbReference>
<protein>
    <submittedName>
        <fullName evidence="6">Uncharacterized protein</fullName>
    </submittedName>
</protein>
<feature type="region of interest" description="Disordered" evidence="5">
    <location>
        <begin position="705"/>
        <end position="726"/>
    </location>
</feature>
<feature type="region of interest" description="Disordered" evidence="5">
    <location>
        <begin position="150"/>
        <end position="183"/>
    </location>
</feature>
<keyword evidence="3" id="KW-0539">Nucleus</keyword>
<comment type="subcellular location">
    <subcellularLocation>
        <location evidence="1">Nucleus</location>
    </subcellularLocation>
</comment>
<name>A0A058ZET4_FONAL</name>